<organism evidence="2 3">
    <name type="scientific">Gossypium stocksii</name>
    <dbReference type="NCBI Taxonomy" id="47602"/>
    <lineage>
        <taxon>Eukaryota</taxon>
        <taxon>Viridiplantae</taxon>
        <taxon>Streptophyta</taxon>
        <taxon>Embryophyta</taxon>
        <taxon>Tracheophyta</taxon>
        <taxon>Spermatophyta</taxon>
        <taxon>Magnoliopsida</taxon>
        <taxon>eudicotyledons</taxon>
        <taxon>Gunneridae</taxon>
        <taxon>Pentapetalae</taxon>
        <taxon>rosids</taxon>
        <taxon>malvids</taxon>
        <taxon>Malvales</taxon>
        <taxon>Malvaceae</taxon>
        <taxon>Malvoideae</taxon>
        <taxon>Gossypium</taxon>
    </lineage>
</organism>
<dbReference type="Proteomes" id="UP000828251">
    <property type="component" value="Unassembled WGS sequence"/>
</dbReference>
<dbReference type="AlphaFoldDB" id="A0A9D3UN82"/>
<protein>
    <submittedName>
        <fullName evidence="2">Uncharacterized protein</fullName>
    </submittedName>
</protein>
<evidence type="ECO:0000313" key="2">
    <source>
        <dbReference type="EMBL" id="KAH1048060.1"/>
    </source>
</evidence>
<accession>A0A9D3UN82</accession>
<feature type="compositionally biased region" description="Basic and acidic residues" evidence="1">
    <location>
        <begin position="51"/>
        <end position="68"/>
    </location>
</feature>
<comment type="caution">
    <text evidence="2">The sequence shown here is derived from an EMBL/GenBank/DDBJ whole genome shotgun (WGS) entry which is preliminary data.</text>
</comment>
<sequence length="78" mass="8454">MRGVVVYDDGNHDSLVMMVIIANHKVKRILVDNDNVVEVSHWGSTNGIREITIEERRSGDRGKGDSGEGKTFTGGGGN</sequence>
<name>A0A9D3UN82_9ROSI</name>
<reference evidence="2 3" key="1">
    <citation type="journal article" date="2021" name="Plant Biotechnol. J.">
        <title>Multi-omics assisted identification of the key and species-specific regulatory components of drought-tolerant mechanisms in Gossypium stocksii.</title>
        <authorList>
            <person name="Yu D."/>
            <person name="Ke L."/>
            <person name="Zhang D."/>
            <person name="Wu Y."/>
            <person name="Sun Y."/>
            <person name="Mei J."/>
            <person name="Sun J."/>
            <person name="Sun Y."/>
        </authorList>
    </citation>
    <scope>NUCLEOTIDE SEQUENCE [LARGE SCALE GENOMIC DNA]</scope>
    <source>
        <strain evidence="3">cv. E1</strain>
        <tissue evidence="2">Leaf</tissue>
    </source>
</reference>
<evidence type="ECO:0000313" key="3">
    <source>
        <dbReference type="Proteomes" id="UP000828251"/>
    </source>
</evidence>
<evidence type="ECO:0000256" key="1">
    <source>
        <dbReference type="SAM" id="MobiDB-lite"/>
    </source>
</evidence>
<dbReference type="EMBL" id="JAIQCV010000011">
    <property type="protein sequence ID" value="KAH1048060.1"/>
    <property type="molecule type" value="Genomic_DNA"/>
</dbReference>
<keyword evidence="3" id="KW-1185">Reference proteome</keyword>
<proteinExistence type="predicted"/>
<gene>
    <name evidence="2" type="ORF">J1N35_038844</name>
</gene>
<feature type="region of interest" description="Disordered" evidence="1">
    <location>
        <begin position="51"/>
        <end position="78"/>
    </location>
</feature>